<evidence type="ECO:0000313" key="11">
    <source>
        <dbReference type="EMBL" id="RJF93935.1"/>
    </source>
</evidence>
<evidence type="ECO:0000256" key="2">
    <source>
        <dbReference type="ARBA" id="ARBA00003145"/>
    </source>
</evidence>
<gene>
    <name evidence="11" type="ORF">D3876_06590</name>
</gene>
<evidence type="ECO:0000256" key="1">
    <source>
        <dbReference type="ARBA" id="ARBA00000798"/>
    </source>
</evidence>
<evidence type="ECO:0000256" key="4">
    <source>
        <dbReference type="ARBA" id="ARBA00018392"/>
    </source>
</evidence>
<feature type="domain" description="PLD phosphodiesterase" evidence="10">
    <location>
        <begin position="344"/>
        <end position="371"/>
    </location>
</feature>
<dbReference type="EMBL" id="QYUM01000002">
    <property type="protein sequence ID" value="RJF93935.1"/>
    <property type="molecule type" value="Genomic_DNA"/>
</dbReference>
<dbReference type="SMART" id="SM00155">
    <property type="entry name" value="PLDc"/>
    <property type="match status" value="2"/>
</dbReference>
<dbReference type="GO" id="GO:0009395">
    <property type="term" value="P:phospholipid catabolic process"/>
    <property type="evidence" value="ECO:0007669"/>
    <property type="project" value="TreeGrafter"/>
</dbReference>
<dbReference type="RefSeq" id="WP_119760480.1">
    <property type="nucleotide sequence ID" value="NZ_QYUM01000002.1"/>
</dbReference>
<dbReference type="GO" id="GO:0005576">
    <property type="term" value="C:extracellular region"/>
    <property type="evidence" value="ECO:0007669"/>
    <property type="project" value="UniProtKB-SubCell"/>
</dbReference>
<keyword evidence="6" id="KW-0677">Repeat</keyword>
<reference evidence="11 12" key="1">
    <citation type="submission" date="2018-09" db="EMBL/GenBank/DDBJ databases">
        <authorList>
            <person name="Zhu H."/>
        </authorList>
    </citation>
    <scope>NUCLEOTIDE SEQUENCE [LARGE SCALE GENOMIC DNA]</scope>
    <source>
        <strain evidence="11 12">K2R01-6</strain>
    </source>
</reference>
<dbReference type="CDD" id="cd09140">
    <property type="entry name" value="PLDc_vPLD1_2_like_bac_1"/>
    <property type="match status" value="1"/>
</dbReference>
<dbReference type="GO" id="GO:0004630">
    <property type="term" value="F:phospholipase D activity"/>
    <property type="evidence" value="ECO:0007669"/>
    <property type="project" value="UniProtKB-EC"/>
</dbReference>
<keyword evidence="12" id="KW-1185">Reference proteome</keyword>
<dbReference type="OrthoDB" id="8828485at2"/>
<name>A0A418WRS7_9SPHN</name>
<keyword evidence="8" id="KW-0443">Lipid metabolism</keyword>
<keyword evidence="7" id="KW-0378">Hydrolase</keyword>
<feature type="domain" description="PLD phosphodiesterase" evidence="10">
    <location>
        <begin position="134"/>
        <end position="157"/>
    </location>
</feature>
<comment type="catalytic activity">
    <reaction evidence="1">
        <text>a 1,2-diacyl-sn-glycero-3-phosphocholine + H2O = a 1,2-diacyl-sn-glycero-3-phosphate + choline + H(+)</text>
        <dbReference type="Rhea" id="RHEA:14445"/>
        <dbReference type="ChEBI" id="CHEBI:15354"/>
        <dbReference type="ChEBI" id="CHEBI:15377"/>
        <dbReference type="ChEBI" id="CHEBI:15378"/>
        <dbReference type="ChEBI" id="CHEBI:57643"/>
        <dbReference type="ChEBI" id="CHEBI:58608"/>
        <dbReference type="EC" id="3.1.4.4"/>
    </reaction>
</comment>
<keyword evidence="5" id="KW-0964">Secreted</keyword>
<organism evidence="11 12">
    <name type="scientific">Sphingomonas cavernae</name>
    <dbReference type="NCBI Taxonomy" id="2320861"/>
    <lineage>
        <taxon>Bacteria</taxon>
        <taxon>Pseudomonadati</taxon>
        <taxon>Pseudomonadota</taxon>
        <taxon>Alphaproteobacteria</taxon>
        <taxon>Sphingomonadales</taxon>
        <taxon>Sphingomonadaceae</taxon>
        <taxon>Sphingomonas</taxon>
    </lineage>
</organism>
<comment type="caution">
    <text evidence="11">The sequence shown here is derived from an EMBL/GenBank/DDBJ whole genome shotgun (WGS) entry which is preliminary data.</text>
</comment>
<dbReference type="SUPFAM" id="SSF56024">
    <property type="entry name" value="Phospholipase D/nuclease"/>
    <property type="match status" value="2"/>
</dbReference>
<evidence type="ECO:0000313" key="12">
    <source>
        <dbReference type="Proteomes" id="UP000286100"/>
    </source>
</evidence>
<dbReference type="Pfam" id="PF13091">
    <property type="entry name" value="PLDc_2"/>
    <property type="match status" value="1"/>
</dbReference>
<evidence type="ECO:0000256" key="6">
    <source>
        <dbReference type="ARBA" id="ARBA00022737"/>
    </source>
</evidence>
<evidence type="ECO:0000256" key="9">
    <source>
        <dbReference type="ARBA" id="ARBA00029594"/>
    </source>
</evidence>
<dbReference type="InterPro" id="IPR015679">
    <property type="entry name" value="PLipase_D_fam"/>
</dbReference>
<dbReference type="Proteomes" id="UP000286100">
    <property type="component" value="Unassembled WGS sequence"/>
</dbReference>
<evidence type="ECO:0000256" key="7">
    <source>
        <dbReference type="ARBA" id="ARBA00022801"/>
    </source>
</evidence>
<comment type="function">
    <text evidence="2">Could be a virulence factor.</text>
</comment>
<evidence type="ECO:0000256" key="5">
    <source>
        <dbReference type="ARBA" id="ARBA00022525"/>
    </source>
</evidence>
<comment type="subcellular location">
    <subcellularLocation>
        <location evidence="3">Secreted</location>
    </subcellularLocation>
</comment>
<accession>A0A418WRS7</accession>
<dbReference type="InterPro" id="IPR025202">
    <property type="entry name" value="PLD-like_dom"/>
</dbReference>
<proteinExistence type="predicted"/>
<dbReference type="PROSITE" id="PS50035">
    <property type="entry name" value="PLD"/>
    <property type="match status" value="2"/>
</dbReference>
<evidence type="ECO:0000256" key="8">
    <source>
        <dbReference type="ARBA" id="ARBA00023098"/>
    </source>
</evidence>
<dbReference type="PANTHER" id="PTHR18896:SF76">
    <property type="entry name" value="PHOSPHOLIPASE"/>
    <property type="match status" value="1"/>
</dbReference>
<protein>
    <recommendedName>
        <fullName evidence="4">Phospholipase D</fullName>
    </recommendedName>
    <alternativeName>
        <fullName evidence="9">Choline phosphatase</fullName>
    </alternativeName>
</protein>
<dbReference type="Pfam" id="PF00614">
    <property type="entry name" value="PLDc"/>
    <property type="match status" value="1"/>
</dbReference>
<dbReference type="CDD" id="cd09143">
    <property type="entry name" value="PLDc_vPLD1_2_like_bac_2"/>
    <property type="match status" value="1"/>
</dbReference>
<dbReference type="PANTHER" id="PTHR18896">
    <property type="entry name" value="PHOSPHOLIPASE D"/>
    <property type="match status" value="1"/>
</dbReference>
<dbReference type="AlphaFoldDB" id="A0A418WRS7"/>
<sequence>MENAVPTPIVVAGRNCWRIERARRAAVIVDAADYYRLIKGVMERARRRILIIGWDFDTRIALEPDENGKGETLGRFFLRLAREQPARTIDVLKWNFGALKQLAHPAAVVMLWRWYRTRAIDFRLDSAHPPGCSHHQKIVVVDDHLAVCGGIDISNARWDTSRHQDDDPRRTLPTGKPYRPWHDATMIVEGSTASALAELGRDRWRLATGVDPGAADSRASLWPAALESMFDDVDIAIARTRAAYQEVEQVGEIEALWLDMIAATRRFAYIENQYLTSGKIAAAIAARMEEEDPPEFVLVMPRVADGWLEQKAMDAARIRLARAIGKVDRRNRFRIYVPVTPGGTDIYVHAKVAIVDDRLLRVGSSNLNNRSQGLDSECDLIIDAALPHNHDVEPQIVALRNRLMAEHLDSDPTSVAAEFARTGSLVAVIDALNGRGRHLELLDMEKPGPLEEFIADNELLDPETADGFFEPLATRGIWKGWQKGLGWRRRRAAARAPTANGEG</sequence>
<dbReference type="InterPro" id="IPR001736">
    <property type="entry name" value="PLipase_D/transphosphatidylase"/>
</dbReference>
<evidence type="ECO:0000259" key="10">
    <source>
        <dbReference type="PROSITE" id="PS50035"/>
    </source>
</evidence>
<dbReference type="Gene3D" id="3.30.870.10">
    <property type="entry name" value="Endonuclease Chain A"/>
    <property type="match status" value="2"/>
</dbReference>
<evidence type="ECO:0000256" key="3">
    <source>
        <dbReference type="ARBA" id="ARBA00004613"/>
    </source>
</evidence>